<dbReference type="AlphaFoldDB" id="A0A8S9TDV2"/>
<dbReference type="RefSeq" id="WP_167844835.1">
    <property type="nucleotide sequence ID" value="NZ_JHEG04000001.1"/>
</dbReference>
<proteinExistence type="predicted"/>
<sequence length="49" mass="5595">MARKCHAALSGLDSPVARARETRLQHWSHRLLSLDSPERGRTKNLQSEK</sequence>
<protein>
    <submittedName>
        <fullName evidence="1">Uncharacterized protein</fullName>
    </submittedName>
</protein>
<reference evidence="1" key="2">
    <citation type="submission" date="2019-11" db="EMBL/GenBank/DDBJ databases">
        <title>Improved Assembly of Tolypothrix boutellei genome.</title>
        <authorList>
            <person name="Sarangi A.N."/>
            <person name="Mukherjee M."/>
            <person name="Ghosh S."/>
            <person name="Singh D."/>
            <person name="Das A."/>
            <person name="Kant S."/>
            <person name="Prusty A."/>
            <person name="Tripathy S."/>
        </authorList>
    </citation>
    <scope>NUCLEOTIDE SEQUENCE</scope>
    <source>
        <strain evidence="1">VB521301</strain>
    </source>
</reference>
<gene>
    <name evidence="1" type="ORF">DA73_0400036880</name>
</gene>
<keyword evidence="2" id="KW-1185">Reference proteome</keyword>
<reference evidence="1" key="1">
    <citation type="journal article" date="2015" name="Genome Announc.">
        <title>Draft Genome Sequence of Tolypothrix boutellei Strain VB521301.</title>
        <authorList>
            <person name="Chandrababunaidu M.M."/>
            <person name="Singh D."/>
            <person name="Sen D."/>
            <person name="Bhan S."/>
            <person name="Das S."/>
            <person name="Gupta A."/>
            <person name="Adhikary S.P."/>
            <person name="Tripathy S."/>
        </authorList>
    </citation>
    <scope>NUCLEOTIDE SEQUENCE</scope>
    <source>
        <strain evidence="1">VB521301</strain>
    </source>
</reference>
<organism evidence="1 2">
    <name type="scientific">Tolypothrix bouteillei VB521301</name>
    <dbReference type="NCBI Taxonomy" id="1479485"/>
    <lineage>
        <taxon>Bacteria</taxon>
        <taxon>Bacillati</taxon>
        <taxon>Cyanobacteriota</taxon>
        <taxon>Cyanophyceae</taxon>
        <taxon>Nostocales</taxon>
        <taxon>Tolypothrichaceae</taxon>
        <taxon>Tolypothrix</taxon>
    </lineage>
</organism>
<dbReference type="Proteomes" id="UP000029738">
    <property type="component" value="Unassembled WGS sequence"/>
</dbReference>
<evidence type="ECO:0000313" key="1">
    <source>
        <dbReference type="EMBL" id="KAF3890406.1"/>
    </source>
</evidence>
<dbReference type="EMBL" id="JHEG04000001">
    <property type="protein sequence ID" value="KAF3890406.1"/>
    <property type="molecule type" value="Genomic_DNA"/>
</dbReference>
<evidence type="ECO:0000313" key="2">
    <source>
        <dbReference type="Proteomes" id="UP000029738"/>
    </source>
</evidence>
<name>A0A8S9TDV2_9CYAN</name>
<accession>A0A8S9TDV2</accession>
<comment type="caution">
    <text evidence="1">The sequence shown here is derived from an EMBL/GenBank/DDBJ whole genome shotgun (WGS) entry which is preliminary data.</text>
</comment>